<dbReference type="InterPro" id="IPR006059">
    <property type="entry name" value="SBP"/>
</dbReference>
<evidence type="ECO:0000256" key="2">
    <source>
        <dbReference type="ARBA" id="ARBA00008520"/>
    </source>
</evidence>
<dbReference type="PANTHER" id="PTHR43649:SF28">
    <property type="entry name" value="BINDING PROTEIN COMPONENT OF ABC SUGAR TRANSPORTER-RELATED"/>
    <property type="match status" value="1"/>
</dbReference>
<feature type="signal peptide" evidence="7">
    <location>
        <begin position="1"/>
        <end position="26"/>
    </location>
</feature>
<dbReference type="SUPFAM" id="SSF53850">
    <property type="entry name" value="Periplasmic binding protein-like II"/>
    <property type="match status" value="1"/>
</dbReference>
<feature type="chain" id="PRO_5010220899" description="Probable sugar-binding periplasmic protein" evidence="7">
    <location>
        <begin position="27"/>
        <end position="424"/>
    </location>
</feature>
<keyword evidence="3" id="KW-0813">Transport</keyword>
<comment type="function">
    <text evidence="5">Part of a binding-protein-dependent transport system for a sugar.</text>
</comment>
<dbReference type="RefSeq" id="WP_076837833.1">
    <property type="nucleotide sequence ID" value="NZ_CP019434.1"/>
</dbReference>
<sequence length="424" mass="45806">MRHFRIKHLAGAVALSCAFVAGNVMAEPTVSVLNWWTSGSESKAMGVLQEMLGKEGIKMVNDAVAGGGGANARTILKSRIVSGNVPGAAQIKGVSIQQWGRTGLLGNVNAVAESQHWNKLLDPVFLKLLKYNGNYVAVPFDNHRVNWMWMNPELMKKAGVAHMPTTWDELVSALKKFKAAGITPIAGGGNTWQVATEFGPVVLATGGPKFYDDAFVKLDTKALNSPTMIKAFKRLRVLQKYTDPNGVGRSWNHDTAMVANGQAAMQFMGDWAEGTLMVMHKTPGKDVLCAPFPGTNGSFIYNVDTMVFFKQGNAEARKAQDAMAKTVMSEKFQILFNKVKGSIPARLHTPMSSFNSCAQTSAKDFAQASKNHALVPSMSQNMSTYNATTGAIFDVLGQFYNSNMSAQTAADQLAKQVAVAKSQL</sequence>
<dbReference type="OrthoDB" id="2509690at2"/>
<dbReference type="InterPro" id="IPR050490">
    <property type="entry name" value="Bact_solute-bd_prot1"/>
</dbReference>
<dbReference type="PANTHER" id="PTHR43649">
    <property type="entry name" value="ARABINOSE-BINDING PROTEIN-RELATED"/>
    <property type="match status" value="1"/>
</dbReference>
<evidence type="ECO:0000313" key="8">
    <source>
        <dbReference type="EMBL" id="APZ44210.1"/>
    </source>
</evidence>
<evidence type="ECO:0000256" key="7">
    <source>
        <dbReference type="SAM" id="SignalP"/>
    </source>
</evidence>
<dbReference type="KEGG" id="afy:BW247_14860"/>
<gene>
    <name evidence="8" type="ORF">BW247_14860</name>
</gene>
<evidence type="ECO:0000256" key="4">
    <source>
        <dbReference type="ARBA" id="ARBA00022729"/>
    </source>
</evidence>
<dbReference type="Pfam" id="PF01547">
    <property type="entry name" value="SBP_bac_1"/>
    <property type="match status" value="1"/>
</dbReference>
<keyword evidence="9" id="KW-1185">Reference proteome</keyword>
<evidence type="ECO:0000256" key="3">
    <source>
        <dbReference type="ARBA" id="ARBA00022448"/>
    </source>
</evidence>
<reference evidence="8 9" key="1">
    <citation type="submission" date="2017-01" db="EMBL/GenBank/DDBJ databases">
        <title>Draft sequence of Acidihalobacter ferrooxidans strain DSM 14175 (strain V8).</title>
        <authorList>
            <person name="Khaleque H.N."/>
            <person name="Ramsay J.P."/>
            <person name="Murphy R.J.T."/>
            <person name="Kaksonen A.H."/>
            <person name="Boxall N.J."/>
            <person name="Watkin E.L.J."/>
        </authorList>
    </citation>
    <scope>NUCLEOTIDE SEQUENCE [LARGE SCALE GENOMIC DNA]</scope>
    <source>
        <strain evidence="8 9">V8</strain>
    </source>
</reference>
<evidence type="ECO:0000256" key="5">
    <source>
        <dbReference type="ARBA" id="ARBA00049629"/>
    </source>
</evidence>
<dbReference type="Proteomes" id="UP000243807">
    <property type="component" value="Chromosome"/>
</dbReference>
<dbReference type="AlphaFoldDB" id="A0A1P8UK51"/>
<evidence type="ECO:0000256" key="1">
    <source>
        <dbReference type="ARBA" id="ARBA00004418"/>
    </source>
</evidence>
<dbReference type="GO" id="GO:0042597">
    <property type="term" value="C:periplasmic space"/>
    <property type="evidence" value="ECO:0007669"/>
    <property type="project" value="UniProtKB-SubCell"/>
</dbReference>
<dbReference type="Gene3D" id="3.40.190.10">
    <property type="entry name" value="Periplasmic binding protein-like II"/>
    <property type="match status" value="2"/>
</dbReference>
<dbReference type="EMBL" id="CP019434">
    <property type="protein sequence ID" value="APZ44210.1"/>
    <property type="molecule type" value="Genomic_DNA"/>
</dbReference>
<accession>A0A1P8UK51</accession>
<comment type="subcellular location">
    <subcellularLocation>
        <location evidence="1">Periplasm</location>
    </subcellularLocation>
</comment>
<evidence type="ECO:0000313" key="9">
    <source>
        <dbReference type="Proteomes" id="UP000243807"/>
    </source>
</evidence>
<protein>
    <recommendedName>
        <fullName evidence="6">Probable sugar-binding periplasmic protein</fullName>
    </recommendedName>
</protein>
<name>A0A1P8UK51_9GAMM</name>
<keyword evidence="4 7" id="KW-0732">Signal</keyword>
<dbReference type="STRING" id="1765967.BW247_14860"/>
<proteinExistence type="inferred from homology"/>
<comment type="similarity">
    <text evidence="2">Belongs to the bacterial solute-binding protein 1 family.</text>
</comment>
<organism evidence="8 9">
    <name type="scientific">Acidihalobacter ferrooxydans</name>
    <dbReference type="NCBI Taxonomy" id="1765967"/>
    <lineage>
        <taxon>Bacteria</taxon>
        <taxon>Pseudomonadati</taxon>
        <taxon>Pseudomonadota</taxon>
        <taxon>Gammaproteobacteria</taxon>
        <taxon>Chromatiales</taxon>
        <taxon>Ectothiorhodospiraceae</taxon>
        <taxon>Acidihalobacter</taxon>
    </lineage>
</organism>
<evidence type="ECO:0000256" key="6">
    <source>
        <dbReference type="ARBA" id="ARBA00049753"/>
    </source>
</evidence>